<comment type="caution">
    <text evidence="1">The sequence shown here is derived from an EMBL/GenBank/DDBJ whole genome shotgun (WGS) entry which is preliminary data.</text>
</comment>
<gene>
    <name evidence="1" type="ORF">E2986_08382</name>
</gene>
<evidence type="ECO:0000313" key="2">
    <source>
        <dbReference type="Proteomes" id="UP000655588"/>
    </source>
</evidence>
<evidence type="ECO:0000313" key="1">
    <source>
        <dbReference type="EMBL" id="KAF3427636.1"/>
    </source>
</evidence>
<reference evidence="1" key="1">
    <citation type="submission" date="2019-11" db="EMBL/GenBank/DDBJ databases">
        <title>The nuclear and mitochondrial genomes of Frieseomelitta varia - a highly eusocial stingless bee (Meliponini) with a permanently sterile worker caste.</title>
        <authorList>
            <person name="Freitas F.C.P."/>
            <person name="Lourenco A.P."/>
            <person name="Nunes F.M.F."/>
            <person name="Paschoal A.R."/>
            <person name="Abreu F.C.P."/>
            <person name="Barbin F.O."/>
            <person name="Bataglia L."/>
            <person name="Cardoso-Junior C.A.M."/>
            <person name="Cervoni M.S."/>
            <person name="Silva S.R."/>
            <person name="Dalarmi F."/>
            <person name="Del Lama M.A."/>
            <person name="Depintor T.S."/>
            <person name="Ferreira K.M."/>
            <person name="Goria P.S."/>
            <person name="Jaskot M.C."/>
            <person name="Lago D.C."/>
            <person name="Luna-Lucena D."/>
            <person name="Moda L.M."/>
            <person name="Nascimento L."/>
            <person name="Pedrino M."/>
            <person name="Rabico F.O."/>
            <person name="Sanches F.C."/>
            <person name="Santos D.E."/>
            <person name="Santos C.G."/>
            <person name="Vieira J."/>
            <person name="Lopes T.F."/>
            <person name="Barchuk A.R."/>
            <person name="Hartfelder K."/>
            <person name="Simoes Z.L.P."/>
            <person name="Bitondi M.M.G."/>
            <person name="Pinheiro D.G."/>
        </authorList>
    </citation>
    <scope>NUCLEOTIDE SEQUENCE</scope>
    <source>
        <strain evidence="1">USP_RPSP 00005682</strain>
        <tissue evidence="1">Whole individual</tissue>
    </source>
</reference>
<accession>A0A833S260</accession>
<dbReference type="EMBL" id="WNWW01000249">
    <property type="protein sequence ID" value="KAF3427636.1"/>
    <property type="molecule type" value="Genomic_DNA"/>
</dbReference>
<organism evidence="1 2">
    <name type="scientific">Frieseomelitta varia</name>
    <dbReference type="NCBI Taxonomy" id="561572"/>
    <lineage>
        <taxon>Eukaryota</taxon>
        <taxon>Metazoa</taxon>
        <taxon>Ecdysozoa</taxon>
        <taxon>Arthropoda</taxon>
        <taxon>Hexapoda</taxon>
        <taxon>Insecta</taxon>
        <taxon>Pterygota</taxon>
        <taxon>Neoptera</taxon>
        <taxon>Endopterygota</taxon>
        <taxon>Hymenoptera</taxon>
        <taxon>Apocrita</taxon>
        <taxon>Aculeata</taxon>
        <taxon>Apoidea</taxon>
        <taxon>Anthophila</taxon>
        <taxon>Apidae</taxon>
        <taxon>Frieseomelitta</taxon>
    </lineage>
</organism>
<dbReference type="Proteomes" id="UP000655588">
    <property type="component" value="Unassembled WGS sequence"/>
</dbReference>
<name>A0A833S260_9HYME</name>
<dbReference type="AlphaFoldDB" id="A0A833S260"/>
<protein>
    <submittedName>
        <fullName evidence="1">Uncharacterized protein</fullName>
    </submittedName>
</protein>
<keyword evidence="2" id="KW-1185">Reference proteome</keyword>
<proteinExistence type="predicted"/>
<sequence length="336" mass="38167">MFRDGQYLEVIKASNNCLVTVVVTVQEKTIKIKEKNVSTNKWLEVEDWVALYKILEKAISRNVQTEGSLQNFKKCKCKKSTRQLEVTYTFEPSESIKDVTSLPTIRVNVSPAKKRLEKSELPKVATEKKEILNQVIEKPAKNTFNHACQKKDIKNALPKKSGNDDLVTIELVDMKNDRVKRCLATDSLGNDMLEEYVPNAPVTKKLCANLNYIPSRKSTLEQTQGFSDEYSPTVSNNKNVADVVRYVPNSVNFSKVSYETYEPSGAAIANHPEEYIPNSKGIKASIEEYHPDFTSKTMKFDDSYVPSTVEVINENSKKLLNEYQKSHSEKYVLSMD</sequence>